<evidence type="ECO:0000313" key="3">
    <source>
        <dbReference type="Proteomes" id="UP000250235"/>
    </source>
</evidence>
<dbReference type="AlphaFoldDB" id="A0A2Z7CME6"/>
<feature type="compositionally biased region" description="Pro residues" evidence="1">
    <location>
        <begin position="46"/>
        <end position="77"/>
    </location>
</feature>
<sequence length="136" mass="15565">MYDFSRLLIVDLLPAHYISWDFDVDEPRTDGDVQPTFIGGCTVALSPPPHTPYPRSPPPHGLPPHNPPQHIPHPYSQPPRSQNSPSPTPPCPSHLQRFEERLAGVEVQLHDMERERRYYGYTEESPVKHVELEKDC</sequence>
<name>A0A2Z7CME6_9LAMI</name>
<accession>A0A2Z7CME6</accession>
<organism evidence="2 3">
    <name type="scientific">Dorcoceras hygrometricum</name>
    <dbReference type="NCBI Taxonomy" id="472368"/>
    <lineage>
        <taxon>Eukaryota</taxon>
        <taxon>Viridiplantae</taxon>
        <taxon>Streptophyta</taxon>
        <taxon>Embryophyta</taxon>
        <taxon>Tracheophyta</taxon>
        <taxon>Spermatophyta</taxon>
        <taxon>Magnoliopsida</taxon>
        <taxon>eudicotyledons</taxon>
        <taxon>Gunneridae</taxon>
        <taxon>Pentapetalae</taxon>
        <taxon>asterids</taxon>
        <taxon>lamiids</taxon>
        <taxon>Lamiales</taxon>
        <taxon>Gesneriaceae</taxon>
        <taxon>Didymocarpoideae</taxon>
        <taxon>Trichosporeae</taxon>
        <taxon>Loxocarpinae</taxon>
        <taxon>Dorcoceras</taxon>
    </lineage>
</organism>
<dbReference type="Proteomes" id="UP000250235">
    <property type="component" value="Unassembled WGS sequence"/>
</dbReference>
<keyword evidence="3" id="KW-1185">Reference proteome</keyword>
<evidence type="ECO:0000256" key="1">
    <source>
        <dbReference type="SAM" id="MobiDB-lite"/>
    </source>
</evidence>
<reference evidence="2 3" key="1">
    <citation type="journal article" date="2015" name="Proc. Natl. Acad. Sci. U.S.A.">
        <title>The resurrection genome of Boea hygrometrica: A blueprint for survival of dehydration.</title>
        <authorList>
            <person name="Xiao L."/>
            <person name="Yang G."/>
            <person name="Zhang L."/>
            <person name="Yang X."/>
            <person name="Zhao S."/>
            <person name="Ji Z."/>
            <person name="Zhou Q."/>
            <person name="Hu M."/>
            <person name="Wang Y."/>
            <person name="Chen M."/>
            <person name="Xu Y."/>
            <person name="Jin H."/>
            <person name="Xiao X."/>
            <person name="Hu G."/>
            <person name="Bao F."/>
            <person name="Hu Y."/>
            <person name="Wan P."/>
            <person name="Li L."/>
            <person name="Deng X."/>
            <person name="Kuang T."/>
            <person name="Xiang C."/>
            <person name="Zhu J.K."/>
            <person name="Oliver M.J."/>
            <person name="He Y."/>
        </authorList>
    </citation>
    <scope>NUCLEOTIDE SEQUENCE [LARGE SCALE GENOMIC DNA]</scope>
    <source>
        <strain evidence="3">cv. XS01</strain>
    </source>
</reference>
<dbReference type="EMBL" id="KQ994538">
    <property type="protein sequence ID" value="KZV47933.1"/>
    <property type="molecule type" value="Genomic_DNA"/>
</dbReference>
<protein>
    <submittedName>
        <fullName evidence="2">Uncharacterized protein</fullName>
    </submittedName>
</protein>
<proteinExistence type="predicted"/>
<evidence type="ECO:0000313" key="2">
    <source>
        <dbReference type="EMBL" id="KZV47933.1"/>
    </source>
</evidence>
<gene>
    <name evidence="2" type="ORF">F511_20541</name>
</gene>
<feature type="region of interest" description="Disordered" evidence="1">
    <location>
        <begin position="31"/>
        <end position="95"/>
    </location>
</feature>